<proteinExistence type="predicted"/>
<organism evidence="1 2">
    <name type="scientific">Hymenobacter aerilatus</name>
    <dbReference type="NCBI Taxonomy" id="2932251"/>
    <lineage>
        <taxon>Bacteria</taxon>
        <taxon>Pseudomonadati</taxon>
        <taxon>Bacteroidota</taxon>
        <taxon>Cytophagia</taxon>
        <taxon>Cytophagales</taxon>
        <taxon>Hymenobacteraceae</taxon>
        <taxon>Hymenobacter</taxon>
    </lineage>
</organism>
<dbReference type="EMBL" id="CP095053">
    <property type="protein sequence ID" value="UOR05408.1"/>
    <property type="molecule type" value="Genomic_DNA"/>
</dbReference>
<dbReference type="Proteomes" id="UP000829925">
    <property type="component" value="Chromosome"/>
</dbReference>
<dbReference type="RefSeq" id="WP_245093564.1">
    <property type="nucleotide sequence ID" value="NZ_CP095053.1"/>
</dbReference>
<gene>
    <name evidence="1" type="ORF">MUN82_21085</name>
</gene>
<dbReference type="KEGG" id="haei:MUN82_21085"/>
<accession>A0A8T9STE4</accession>
<sequence length="247" mass="27424">MNKNPNGLEAFVELHRADFDAFEPRPDLWDDLEQALDAPATPAPAPLRIATDEALAQPVAAAIDTPIAETPPMRRRYAWAAACAALLLAGSGYFWKTTTQNNFAWATPPAATSAPSAAPDLSLHMGIEPMAVEASNAPAQRLATAVQRMEAYYATQIQERQGDLHELEAATAATPDADWRQELTALDSTYRQLRVELYRNPEPDVVLDAMNRNLQIRLDILNQQLRTHEQVQAYEEPFALADNHRRK</sequence>
<name>A0A8T9STE4_9BACT</name>
<evidence type="ECO:0000313" key="1">
    <source>
        <dbReference type="EMBL" id="UOR05408.1"/>
    </source>
</evidence>
<protein>
    <recommendedName>
        <fullName evidence="3">Anti-sigma factor</fullName>
    </recommendedName>
</protein>
<keyword evidence="2" id="KW-1185">Reference proteome</keyword>
<evidence type="ECO:0008006" key="3">
    <source>
        <dbReference type="Google" id="ProtNLM"/>
    </source>
</evidence>
<evidence type="ECO:0000313" key="2">
    <source>
        <dbReference type="Proteomes" id="UP000829925"/>
    </source>
</evidence>
<dbReference type="AlphaFoldDB" id="A0A8T9STE4"/>
<reference evidence="1 2" key="1">
    <citation type="submission" date="2022-04" db="EMBL/GenBank/DDBJ databases">
        <title>Hymenobacter sp. isolated from the air.</title>
        <authorList>
            <person name="Won M."/>
            <person name="Lee C.-M."/>
            <person name="Woen H.-Y."/>
            <person name="Kwon S.-W."/>
        </authorList>
    </citation>
    <scope>NUCLEOTIDE SEQUENCE [LARGE SCALE GENOMIC DNA]</scope>
    <source>
        <strain evidence="2">5413 J-13</strain>
    </source>
</reference>